<evidence type="ECO:0000256" key="7">
    <source>
        <dbReference type="ARBA" id="ARBA00023136"/>
    </source>
</evidence>
<comment type="caution">
    <text evidence="9">The sequence shown here is derived from an EMBL/GenBank/DDBJ whole genome shotgun (WGS) entry which is preliminary data.</text>
</comment>
<keyword evidence="6 8" id="KW-1133">Transmembrane helix</keyword>
<dbReference type="GO" id="GO:0005886">
    <property type="term" value="C:plasma membrane"/>
    <property type="evidence" value="ECO:0007669"/>
    <property type="project" value="UniProtKB-SubCell"/>
</dbReference>
<evidence type="ECO:0000256" key="4">
    <source>
        <dbReference type="ARBA" id="ARBA00022475"/>
    </source>
</evidence>
<organism evidence="9 10">
    <name type="scientific">Paractinoplanes toevensis</name>
    <dbReference type="NCBI Taxonomy" id="571911"/>
    <lineage>
        <taxon>Bacteria</taxon>
        <taxon>Bacillati</taxon>
        <taxon>Actinomycetota</taxon>
        <taxon>Actinomycetes</taxon>
        <taxon>Micromonosporales</taxon>
        <taxon>Micromonosporaceae</taxon>
        <taxon>Paractinoplanes</taxon>
    </lineage>
</organism>
<dbReference type="PANTHER" id="PTHR30269:SF0">
    <property type="entry name" value="MEMBRANE TRANSPORTER PROTEIN YFCA-RELATED"/>
    <property type="match status" value="1"/>
</dbReference>
<comment type="subcellular location">
    <subcellularLocation>
        <location evidence="1 8">Cell membrane</location>
        <topology evidence="1 8">Multi-pass membrane protein</topology>
    </subcellularLocation>
</comment>
<keyword evidence="5 8" id="KW-0812">Transmembrane</keyword>
<accession>A0A919WAX2</accession>
<sequence length="257" mass="26089">MDLAQAALLVVAGLAAGTVNAIAGGGSLITFPGMLAIGLPSVAANVSNALSVAPGYASSVVGSRADLVGQGRRILRVLPTAVIGALCGCGLLLHTPRRVFDLVVPFLVMGAALTLAFQARLRGLVGHPQEVSPRRATIMLHLAVFLCALYGGYFNAALGVLLVAGLALVLDETLARVSALKNLLSAVIGLVTLAVYGIFGPVNWAVVAVVAPATVAGGYLGARVARRLPARVLRAVIVTFGLTVGAYLLVRALLAAT</sequence>
<evidence type="ECO:0000256" key="8">
    <source>
        <dbReference type="RuleBase" id="RU363041"/>
    </source>
</evidence>
<feature type="transmembrane region" description="Helical" evidence="8">
    <location>
        <begin position="182"/>
        <end position="199"/>
    </location>
</feature>
<reference evidence="9 10" key="1">
    <citation type="submission" date="2021-03" db="EMBL/GenBank/DDBJ databases">
        <title>Whole genome shotgun sequence of Actinoplanes toevensis NBRC 105298.</title>
        <authorList>
            <person name="Komaki H."/>
            <person name="Tamura T."/>
        </authorList>
    </citation>
    <scope>NUCLEOTIDE SEQUENCE [LARGE SCALE GENOMIC DNA]</scope>
    <source>
        <strain evidence="9 10">NBRC 105298</strain>
    </source>
</reference>
<evidence type="ECO:0000256" key="5">
    <source>
        <dbReference type="ARBA" id="ARBA00022692"/>
    </source>
</evidence>
<evidence type="ECO:0000313" key="10">
    <source>
        <dbReference type="Proteomes" id="UP000677082"/>
    </source>
</evidence>
<dbReference type="InterPro" id="IPR052017">
    <property type="entry name" value="TSUP"/>
</dbReference>
<gene>
    <name evidence="9" type="ORF">Ato02nite_085210</name>
</gene>
<dbReference type="RefSeq" id="WP_213012402.1">
    <property type="nucleotide sequence ID" value="NZ_BOQN01000125.1"/>
</dbReference>
<feature type="transmembrane region" description="Helical" evidence="8">
    <location>
        <begin position="74"/>
        <end position="93"/>
    </location>
</feature>
<feature type="transmembrane region" description="Helical" evidence="8">
    <location>
        <begin position="205"/>
        <end position="225"/>
    </location>
</feature>
<dbReference type="Pfam" id="PF01925">
    <property type="entry name" value="TauE"/>
    <property type="match status" value="1"/>
</dbReference>
<keyword evidence="3" id="KW-0813">Transport</keyword>
<dbReference type="EMBL" id="BOQN01000125">
    <property type="protein sequence ID" value="GIM96728.1"/>
    <property type="molecule type" value="Genomic_DNA"/>
</dbReference>
<name>A0A919WAX2_9ACTN</name>
<proteinExistence type="inferred from homology"/>
<feature type="transmembrane region" description="Helical" evidence="8">
    <location>
        <begin position="139"/>
        <end position="170"/>
    </location>
</feature>
<feature type="transmembrane region" description="Helical" evidence="8">
    <location>
        <begin position="100"/>
        <end position="119"/>
    </location>
</feature>
<evidence type="ECO:0000256" key="3">
    <source>
        <dbReference type="ARBA" id="ARBA00022448"/>
    </source>
</evidence>
<dbReference type="InterPro" id="IPR002781">
    <property type="entry name" value="TM_pro_TauE-like"/>
</dbReference>
<protein>
    <recommendedName>
        <fullName evidence="8">Probable membrane transporter protein</fullName>
    </recommendedName>
</protein>
<evidence type="ECO:0000256" key="1">
    <source>
        <dbReference type="ARBA" id="ARBA00004651"/>
    </source>
</evidence>
<feature type="transmembrane region" description="Helical" evidence="8">
    <location>
        <begin position="232"/>
        <end position="254"/>
    </location>
</feature>
<dbReference type="PANTHER" id="PTHR30269">
    <property type="entry name" value="TRANSMEMBRANE PROTEIN YFCA"/>
    <property type="match status" value="1"/>
</dbReference>
<keyword evidence="4 8" id="KW-1003">Cell membrane</keyword>
<evidence type="ECO:0000256" key="2">
    <source>
        <dbReference type="ARBA" id="ARBA00009142"/>
    </source>
</evidence>
<keyword evidence="10" id="KW-1185">Reference proteome</keyword>
<evidence type="ECO:0000256" key="6">
    <source>
        <dbReference type="ARBA" id="ARBA00022989"/>
    </source>
</evidence>
<dbReference type="Proteomes" id="UP000677082">
    <property type="component" value="Unassembled WGS sequence"/>
</dbReference>
<keyword evidence="7 8" id="KW-0472">Membrane</keyword>
<evidence type="ECO:0000313" key="9">
    <source>
        <dbReference type="EMBL" id="GIM96728.1"/>
    </source>
</evidence>
<dbReference type="AlphaFoldDB" id="A0A919WAX2"/>
<comment type="similarity">
    <text evidence="2 8">Belongs to the 4-toluene sulfonate uptake permease (TSUP) (TC 2.A.102) family.</text>
</comment>